<organism evidence="2">
    <name type="scientific">Heligmosomoides polygyrus</name>
    <name type="common">Parasitic roundworm</name>
    <dbReference type="NCBI Taxonomy" id="6339"/>
    <lineage>
        <taxon>Eukaryota</taxon>
        <taxon>Metazoa</taxon>
        <taxon>Ecdysozoa</taxon>
        <taxon>Nematoda</taxon>
        <taxon>Chromadorea</taxon>
        <taxon>Rhabditida</taxon>
        <taxon>Rhabditina</taxon>
        <taxon>Rhabditomorpha</taxon>
        <taxon>Strongyloidea</taxon>
        <taxon>Heligmosomidae</taxon>
        <taxon>Heligmosomoides</taxon>
    </lineage>
</organism>
<dbReference type="AlphaFoldDB" id="A0A3P8CJS3"/>
<feature type="compositionally biased region" description="Basic and acidic residues" evidence="1">
    <location>
        <begin position="418"/>
        <end position="427"/>
    </location>
</feature>
<dbReference type="Pfam" id="PF03564">
    <property type="entry name" value="DUF1759"/>
    <property type="match status" value="1"/>
</dbReference>
<accession>A0A3P8CJS3</accession>
<dbReference type="EMBL" id="UZAH01027081">
    <property type="protein sequence ID" value="VDO88408.1"/>
    <property type="molecule type" value="Genomic_DNA"/>
</dbReference>
<evidence type="ECO:0000256" key="1">
    <source>
        <dbReference type="SAM" id="MobiDB-lite"/>
    </source>
</evidence>
<evidence type="ECO:0000313" key="2">
    <source>
        <dbReference type="EMBL" id="VDO88408.1"/>
    </source>
</evidence>
<dbReference type="Proteomes" id="UP000050761">
    <property type="component" value="Unassembled WGS sequence"/>
</dbReference>
<feature type="compositionally biased region" description="Basic and acidic residues" evidence="1">
    <location>
        <begin position="458"/>
        <end position="468"/>
    </location>
</feature>
<evidence type="ECO:0000313" key="3">
    <source>
        <dbReference type="Proteomes" id="UP000050761"/>
    </source>
</evidence>
<evidence type="ECO:0000313" key="4">
    <source>
        <dbReference type="WBParaSite" id="HPBE_0001138001-mRNA-1"/>
    </source>
</evidence>
<keyword evidence="3" id="KW-1185">Reference proteome</keyword>
<name>A0A3P8CJS3_HELPZ</name>
<protein>
    <submittedName>
        <fullName evidence="4">Transmembrane protein</fullName>
    </submittedName>
</protein>
<reference evidence="2 3" key="1">
    <citation type="submission" date="2018-11" db="EMBL/GenBank/DDBJ databases">
        <authorList>
            <consortium name="Pathogen Informatics"/>
        </authorList>
    </citation>
    <scope>NUCLEOTIDE SEQUENCE [LARGE SCALE GENOMIC DNA]</scope>
</reference>
<gene>
    <name evidence="2" type="ORF">HPBE_LOCUS11381</name>
</gene>
<proteinExistence type="predicted"/>
<dbReference type="WBParaSite" id="HPBE_0001138001-mRNA-1">
    <property type="protein sequence ID" value="HPBE_0001138001-mRNA-1"/>
    <property type="gene ID" value="HPBE_0001138001"/>
</dbReference>
<reference evidence="4" key="2">
    <citation type="submission" date="2019-09" db="UniProtKB">
        <authorList>
            <consortium name="WormBaseParasite"/>
        </authorList>
    </citation>
    <scope>IDENTIFICATION</scope>
</reference>
<dbReference type="InterPro" id="IPR005312">
    <property type="entry name" value="DUF1759"/>
</dbReference>
<feature type="region of interest" description="Disordered" evidence="1">
    <location>
        <begin position="401"/>
        <end position="468"/>
    </location>
</feature>
<sequence length="468" mass="51508">MLSADDVADAATESVDDVANVATDASMTVPIPMTPMAYVIFRRRVADAATRHRQPVTDIADAGVTNDVADVATDAWSTSATPSTDSVAASGTSLIGEHRSVFLASERVFNLIICATLRSDAEFQHWHRGFNFSRNDCFAYEPAATAITIPSPQLPYCTIIQLSKYKLKPFDGDIIKFQRFWSAFQLAIHNNPNIPPLDKYLQLQSLLTGDALMVPDDINLADNNYIVLPYMCSSNSFLKHKTRVPSFVALGLALRLYYTVFVDEIHAKLQELEYQSNSQFDLITKSCVKSTTLSYLRRDTFSLCHLTSVVRAIAAVTPLATSTIVVSLLLAETMNVERAASIALPSPTAILNITALLLTTITLQRLAWAQWTGAMRLAHRRRFAAYPHHLDVAILARGSHLHKSTSRAPERPQLGRSHGAEEHEGSSGREPLGKSASRNVWSTDSPRRSDLKAAPQEGGKEEAKERAE</sequence>
<dbReference type="OrthoDB" id="5865523at2759"/>